<dbReference type="STRING" id="1162668.LFE_2329"/>
<keyword evidence="2" id="KW-1185">Reference proteome</keyword>
<protein>
    <submittedName>
        <fullName evidence="1">Uncharacterized protein</fullName>
    </submittedName>
</protein>
<dbReference type="EMBL" id="AP012342">
    <property type="protein sequence ID" value="BAM08001.1"/>
    <property type="molecule type" value="Genomic_DNA"/>
</dbReference>
<name>I0IRV2_LEPFC</name>
<accession>I0IRV2</accession>
<evidence type="ECO:0000313" key="2">
    <source>
        <dbReference type="Proteomes" id="UP000007382"/>
    </source>
</evidence>
<dbReference type="AlphaFoldDB" id="I0IRV2"/>
<sequence>MSEMKNALDEVSDAMDRFLFLLDAQIRNLEQSGVSPDDLRAKMVSFVAIRDSGKMYLDWADYYSKKIFGDSEGTENEADLLQEEDLA</sequence>
<dbReference type="OrthoDB" id="9814554at2"/>
<dbReference type="KEGG" id="lfc:LFE_2329"/>
<evidence type="ECO:0000313" key="1">
    <source>
        <dbReference type="EMBL" id="BAM08001.1"/>
    </source>
</evidence>
<dbReference type="RefSeq" id="WP_014450484.1">
    <property type="nucleotide sequence ID" value="NC_017094.1"/>
</dbReference>
<reference evidence="1 2" key="1">
    <citation type="journal article" date="2012" name="J. Bacteriol.">
        <title>Complete Genome Sequence of Leptospirillum ferrooxidans Strain C2-3, Isolated from a Fresh Volcanic Ash Deposit on the Island of Miyake, Japan.</title>
        <authorList>
            <person name="Fujimura R."/>
            <person name="Sato Y."/>
            <person name="Nishizawa T."/>
            <person name="Oshima K."/>
            <person name="Kim S.-W."/>
            <person name="Hattori M."/>
            <person name="Kamijo T."/>
            <person name="Ohta H."/>
        </authorList>
    </citation>
    <scope>NUCLEOTIDE SEQUENCE [LARGE SCALE GENOMIC DNA]</scope>
    <source>
        <strain evidence="1 2">C2-3</strain>
    </source>
</reference>
<gene>
    <name evidence="1" type="ordered locus">LFE_2329</name>
</gene>
<dbReference type="PATRIC" id="fig|1162668.3.peg.2769"/>
<dbReference type="Proteomes" id="UP000007382">
    <property type="component" value="Chromosome"/>
</dbReference>
<organism evidence="1 2">
    <name type="scientific">Leptospirillum ferrooxidans (strain C2-3)</name>
    <dbReference type="NCBI Taxonomy" id="1162668"/>
    <lineage>
        <taxon>Bacteria</taxon>
        <taxon>Pseudomonadati</taxon>
        <taxon>Nitrospirota</taxon>
        <taxon>Nitrospiria</taxon>
        <taxon>Nitrospirales</taxon>
        <taxon>Nitrospiraceae</taxon>
        <taxon>Leptospirillum</taxon>
    </lineage>
</organism>
<reference evidence="2" key="2">
    <citation type="submission" date="2012-03" db="EMBL/GenBank/DDBJ databases">
        <title>The complete genome sequence of the pioneer microbe on fresh volcanic deposit, Leptospirillum ferrooxidans strain C2-3.</title>
        <authorList>
            <person name="Fujimura R."/>
            <person name="Sato Y."/>
            <person name="Nishizawa T."/>
            <person name="Nanba K."/>
            <person name="Oshima K."/>
            <person name="Hattori M."/>
            <person name="Kamijo T."/>
            <person name="Ohta H."/>
        </authorList>
    </citation>
    <scope>NUCLEOTIDE SEQUENCE [LARGE SCALE GENOMIC DNA]</scope>
    <source>
        <strain evidence="2">C2-3</strain>
    </source>
</reference>
<proteinExistence type="predicted"/>
<dbReference type="HOGENOM" id="CLU_2479556_0_0_0"/>